<evidence type="ECO:0000313" key="1">
    <source>
        <dbReference type="EMBL" id="AHE57438.1"/>
    </source>
</evidence>
<keyword evidence="2" id="KW-1185">Reference proteome</keyword>
<proteinExistence type="predicted"/>
<dbReference type="STRING" id="1123269.NX02_29370"/>
<gene>
    <name evidence="1" type="ORF">NX02_29370</name>
</gene>
<dbReference type="KEGG" id="ssan:NX02_29370"/>
<dbReference type="eggNOG" id="COG4733">
    <property type="taxonomic scope" value="Bacteria"/>
</dbReference>
<dbReference type="InterPro" id="IPR003961">
    <property type="entry name" value="FN3_dom"/>
</dbReference>
<accession>W0AM71</accession>
<protein>
    <submittedName>
        <fullName evidence="1">Uncharacterized protein</fullName>
    </submittedName>
</protein>
<dbReference type="PATRIC" id="fig|1123269.5.peg.5757"/>
<organism evidence="1 2">
    <name type="scientific">Sphingomonas sanxanigenens DSM 19645 = NX02</name>
    <dbReference type="NCBI Taxonomy" id="1123269"/>
    <lineage>
        <taxon>Bacteria</taxon>
        <taxon>Pseudomonadati</taxon>
        <taxon>Pseudomonadota</taxon>
        <taxon>Alphaproteobacteria</taxon>
        <taxon>Sphingomonadales</taxon>
        <taxon>Sphingomonadaceae</taxon>
        <taxon>Sphingomonas</taxon>
    </lineage>
</organism>
<name>W0AM71_9SPHN</name>
<dbReference type="AlphaFoldDB" id="W0AM71"/>
<dbReference type="HOGENOM" id="CLU_023035_0_0_5"/>
<dbReference type="EMBL" id="CP006644">
    <property type="protein sequence ID" value="AHE57438.1"/>
    <property type="molecule type" value="Genomic_DNA"/>
</dbReference>
<evidence type="ECO:0000313" key="2">
    <source>
        <dbReference type="Proteomes" id="UP000018851"/>
    </source>
</evidence>
<sequence>MGRSFFAGSQLHDVGYGGKVNGVKNPYRALVLLWSATTAQELESFLLDWQPVSFAGTAAIGYYASFLYLSKQVGQRPEPAALTGQWGGVPGWSAAHKLSGYAAGLVSMRFDKKGKRWASGVPPMGMVGKWAKVYDPRKDGTFPGGSGAHRWGDEDTFEYDDDVGLNALTYARGRFARNGKQVVGCGFPQDAIDWPSWLAWINVCQANGWKVGGTVLDGPGMSRWDNLKRICQAGAAVPCFSGGKLAVRFQAPKVALDTITSADLADGEPIAPAMRTYRDRINTIVPKYRSEQNKWELVQSKAITDEGYIAIDQGEPKEEEVTYELVTDKDQAAQLGAYELVGRREISGITLPCKPRLWEYKLGEVLQAVIPELALNHLCTIVALSKDVGTGIVTLTLETETNAKHPFALGQTGTAPPAPTLTPHGDNDDVIWNNDGNEVDNPIAGEWNATTSVQDISGSLRQVVRVEGEPTDPNVAVVTFEYRQAGAGAWTIAATLPAGEDMRYDIGGLDPNVTYDVAVRYRGSGSGAEDTPRFVIDVVTFPTVLTNEAGATLLADDDAVLEID</sequence>
<reference evidence="1 2" key="1">
    <citation type="submission" date="2013-07" db="EMBL/GenBank/DDBJ databases">
        <title>Completed genome of Sphingomonas sanxanigenens NX02.</title>
        <authorList>
            <person name="Ma T."/>
            <person name="Huang H."/>
            <person name="Wu M."/>
            <person name="Li X."/>
            <person name="Li G."/>
        </authorList>
    </citation>
    <scope>NUCLEOTIDE SEQUENCE [LARGE SCALE GENOMIC DNA]</scope>
    <source>
        <strain evidence="1 2">NX02</strain>
    </source>
</reference>
<dbReference type="Proteomes" id="UP000018851">
    <property type="component" value="Chromosome"/>
</dbReference>
<dbReference type="CDD" id="cd00063">
    <property type="entry name" value="FN3"/>
    <property type="match status" value="1"/>
</dbReference>